<dbReference type="GO" id="GO:0032545">
    <property type="term" value="C:CURI complex"/>
    <property type="evidence" value="ECO:0007669"/>
    <property type="project" value="TreeGrafter"/>
</dbReference>
<dbReference type="PANTHER" id="PTHR17972">
    <property type="entry name" value="NUCLEOLAR RNA-ASSOCIATED PROTEIN"/>
    <property type="match status" value="1"/>
</dbReference>
<dbReference type="GO" id="GO:0006409">
    <property type="term" value="P:tRNA export from nucleus"/>
    <property type="evidence" value="ECO:0007669"/>
    <property type="project" value="TreeGrafter"/>
</dbReference>
<gene>
    <name evidence="12" type="ORF">Ae201684_001902</name>
</gene>
<comment type="caution">
    <text evidence="12">The sequence shown here is derived from an EMBL/GenBank/DDBJ whole genome shotgun (WGS) entry which is preliminary data.</text>
</comment>
<feature type="domain" description="Nrap protein" evidence="9">
    <location>
        <begin position="557"/>
        <end position="716"/>
    </location>
</feature>
<evidence type="ECO:0000259" key="8">
    <source>
        <dbReference type="Pfam" id="PF17404"/>
    </source>
</evidence>
<keyword evidence="3 5" id="KW-0694">RNA-binding</keyword>
<evidence type="ECO:0000256" key="5">
    <source>
        <dbReference type="RuleBase" id="RU364032"/>
    </source>
</evidence>
<dbReference type="Pfam" id="PF17406">
    <property type="entry name" value="Nrap_D5"/>
    <property type="match status" value="1"/>
</dbReference>
<keyword evidence="4 5" id="KW-0539">Nucleus</keyword>
<dbReference type="InterPro" id="IPR005554">
    <property type="entry name" value="NOL6/Upt22"/>
</dbReference>
<dbReference type="InterPro" id="IPR035371">
    <property type="entry name" value="Nrap_D6"/>
</dbReference>
<dbReference type="PANTHER" id="PTHR17972:SF0">
    <property type="entry name" value="NUCLEOLAR PROTEIN 6"/>
    <property type="match status" value="1"/>
</dbReference>
<feature type="domain" description="Nrap protein" evidence="6">
    <location>
        <begin position="118"/>
        <end position="250"/>
    </location>
</feature>
<comment type="subcellular location">
    <subcellularLocation>
        <location evidence="1 5">Nucleus</location>
        <location evidence="1 5">Nucleolus</location>
    </subcellularLocation>
</comment>
<evidence type="ECO:0000256" key="1">
    <source>
        <dbReference type="ARBA" id="ARBA00004604"/>
    </source>
</evidence>
<dbReference type="Gene3D" id="1.10.1410.10">
    <property type="match status" value="2"/>
</dbReference>
<evidence type="ECO:0008006" key="14">
    <source>
        <dbReference type="Google" id="ProtNLM"/>
    </source>
</evidence>
<dbReference type="InterPro" id="IPR035368">
    <property type="entry name" value="Nrap_D3"/>
</dbReference>
<dbReference type="GO" id="GO:0003723">
    <property type="term" value="F:RNA binding"/>
    <property type="evidence" value="ECO:0007669"/>
    <property type="project" value="UniProtKB-KW"/>
</dbReference>
<dbReference type="Gene3D" id="3.30.70.3030">
    <property type="match status" value="1"/>
</dbReference>
<reference evidence="12 13" key="1">
    <citation type="submission" date="2019-07" db="EMBL/GenBank/DDBJ databases">
        <title>Genomics analysis of Aphanomyces spp. identifies a new class of oomycete effector associated with host adaptation.</title>
        <authorList>
            <person name="Gaulin E."/>
        </authorList>
    </citation>
    <scope>NUCLEOTIDE SEQUENCE [LARGE SCALE GENOMIC DNA]</scope>
    <source>
        <strain evidence="12 13">ATCC 201684</strain>
    </source>
</reference>
<dbReference type="VEuPathDB" id="FungiDB:AeMF1_021685"/>
<dbReference type="InterPro" id="IPR035369">
    <property type="entry name" value="Nrap_D4"/>
</dbReference>
<dbReference type="GO" id="GO:0032040">
    <property type="term" value="C:small-subunit processome"/>
    <property type="evidence" value="ECO:0007669"/>
    <property type="project" value="TreeGrafter"/>
</dbReference>
<comment type="similarity">
    <text evidence="2 5">Belongs to the NRAP family.</text>
</comment>
<dbReference type="GO" id="GO:0006364">
    <property type="term" value="P:rRNA processing"/>
    <property type="evidence" value="ECO:0007669"/>
    <property type="project" value="TreeGrafter"/>
</dbReference>
<name>A0A6G0XSG2_9STRA</name>
<evidence type="ECO:0000256" key="4">
    <source>
        <dbReference type="ARBA" id="ARBA00023242"/>
    </source>
</evidence>
<evidence type="ECO:0000259" key="9">
    <source>
        <dbReference type="Pfam" id="PF17405"/>
    </source>
</evidence>
<evidence type="ECO:0000259" key="7">
    <source>
        <dbReference type="Pfam" id="PF17403"/>
    </source>
</evidence>
<dbReference type="EMBL" id="VJMJ01000017">
    <property type="protein sequence ID" value="KAF0743431.1"/>
    <property type="molecule type" value="Genomic_DNA"/>
</dbReference>
<organism evidence="12 13">
    <name type="scientific">Aphanomyces euteiches</name>
    <dbReference type="NCBI Taxonomy" id="100861"/>
    <lineage>
        <taxon>Eukaryota</taxon>
        <taxon>Sar</taxon>
        <taxon>Stramenopiles</taxon>
        <taxon>Oomycota</taxon>
        <taxon>Saprolegniomycetes</taxon>
        <taxon>Saprolegniales</taxon>
        <taxon>Verrucalvaceae</taxon>
        <taxon>Aphanomyces</taxon>
    </lineage>
</organism>
<evidence type="ECO:0000259" key="11">
    <source>
        <dbReference type="Pfam" id="PF17407"/>
    </source>
</evidence>
<evidence type="ECO:0000256" key="3">
    <source>
        <dbReference type="ARBA" id="ARBA00022884"/>
    </source>
</evidence>
<dbReference type="InterPro" id="IPR035367">
    <property type="entry name" value="Nrap_D2"/>
</dbReference>
<evidence type="ECO:0000313" key="12">
    <source>
        <dbReference type="EMBL" id="KAF0743431.1"/>
    </source>
</evidence>
<keyword evidence="13" id="KW-1185">Reference proteome</keyword>
<proteinExistence type="inferred from homology"/>
<dbReference type="Pfam" id="PF17405">
    <property type="entry name" value="Nrap_D4"/>
    <property type="match status" value="1"/>
</dbReference>
<accession>A0A6G0XSG2</accession>
<feature type="domain" description="Nrap protein" evidence="8">
    <location>
        <begin position="404"/>
        <end position="548"/>
    </location>
</feature>
<dbReference type="InterPro" id="IPR035082">
    <property type="entry name" value="Nrap_D1"/>
</dbReference>
<dbReference type="Pfam" id="PF17407">
    <property type="entry name" value="Nrap_D6"/>
    <property type="match status" value="1"/>
</dbReference>
<dbReference type="InterPro" id="IPR035370">
    <property type="entry name" value="Nrap_D5"/>
</dbReference>
<evidence type="ECO:0000259" key="6">
    <source>
        <dbReference type="Pfam" id="PF03813"/>
    </source>
</evidence>
<dbReference type="AlphaFoldDB" id="A0A6G0XSG2"/>
<evidence type="ECO:0000313" key="13">
    <source>
        <dbReference type="Proteomes" id="UP000481153"/>
    </source>
</evidence>
<evidence type="ECO:0000256" key="2">
    <source>
        <dbReference type="ARBA" id="ARBA00006674"/>
    </source>
</evidence>
<protein>
    <recommendedName>
        <fullName evidence="14">Nucleolar protein 6</fullName>
    </recommendedName>
</protein>
<feature type="domain" description="Nrap protein" evidence="7">
    <location>
        <begin position="254"/>
        <end position="398"/>
    </location>
</feature>
<feature type="domain" description="Nrap protein" evidence="10">
    <location>
        <begin position="740"/>
        <end position="875"/>
    </location>
</feature>
<dbReference type="Pfam" id="PF03813">
    <property type="entry name" value="Nrap"/>
    <property type="match status" value="1"/>
</dbReference>
<sequence>MSKYALPTTDEMRQLHAVDQSSVFQSNFFKLQIDQLLEEVTVNYTAFASLNAVLFALKETIDAIPEQQVTTEALNMPGLVVRNHHKQVVLPFHPPTRLDVVGSYSLRHGTTLGQTLTIDVAIELPDACFVPKDFLNYRYHDKRNLYLGVLADELQQSATHWSSVSVTSFAGDTSKPILRLAMDKKIKQMQVFIHVIPVLSSSAFAASKLHPGKSNLRHEPPLDATPVYNNAVLEDMYVVSHFRALHATAAQSTSFVEACILLKVWLRQRTPSAARDSLSGFHASMLLLYLIQTGKISLTAPAETMFKVWLQFVATTDLPSNPLYFPTGDHPDAVVPTPTGLAAFQAAFDIVLLDMSGRLNLLSRVSRSAWAEIQWLAKQSSTILLKATAEAFRFVFIERHSIWTRYDEYIWLHLTPSTKKWTHQQLDAGGSLEHVLPAVVGELATKALGNRVHRVRPLVGDGSSGSEWPLTKAPPTLTKIALGLSLNPENAQRIVDKGPDADDVEAARNFRSFWKHRAELRRFKDGSIVESVIWDDVAPSQIVGHILQTGLPLHDQLDEILAGDITSSNQTWNDEEFNVASLLKAWSTLQSTLRDFDDTVLPLKVQDFQLIAPAMRRTSSFPPTPHPLAGGNAPQGAKFVSTTLDPYTVVLQFESSSSWPPTPDAVEKAKLGFYVQMAVALEKIATACQVHPNGVDVLLGGFPFRVVILTEREKSFPSKYYDLHYGALHATMIHAMTSKHSAFGRTVRLLMQWLDAHLASNVLPLQACELIVASVFLSPSPPQSVLSGFTRVLQLLANFDWKSQPLIVDLHENLSEDRRREMQKTFDASSSSPKTHPALFLFASYERDDHPSFWTRHVTEPVMSQRLVSLAKATATQWLHWLAHGAAPHGWQACFAHVMDYDVVFHLTTLGLGTVFPKSKSRFAVPYYKNLKQSDPFATLFIGLDPLEDAIKQLTARFQHLALFFVNRQVIAVRWKPPAFLPTRFRVLHATHQLPLSSDDDTVSSVPQVMDILREMKRMLYGLVERVELK</sequence>
<evidence type="ECO:0000259" key="10">
    <source>
        <dbReference type="Pfam" id="PF17406"/>
    </source>
</evidence>
<dbReference type="GO" id="GO:0034456">
    <property type="term" value="C:UTP-C complex"/>
    <property type="evidence" value="ECO:0007669"/>
    <property type="project" value="TreeGrafter"/>
</dbReference>
<feature type="domain" description="Nrap protein" evidence="11">
    <location>
        <begin position="900"/>
        <end position="1027"/>
    </location>
</feature>
<dbReference type="Pfam" id="PF17404">
    <property type="entry name" value="Nrap_D3"/>
    <property type="match status" value="1"/>
</dbReference>
<dbReference type="Pfam" id="PF17403">
    <property type="entry name" value="Nrap_D2"/>
    <property type="match status" value="1"/>
</dbReference>
<dbReference type="Proteomes" id="UP000481153">
    <property type="component" value="Unassembled WGS sequence"/>
</dbReference>